<comment type="caution">
    <text evidence="3">The sequence shown here is derived from an EMBL/GenBank/DDBJ whole genome shotgun (WGS) entry which is preliminary data.</text>
</comment>
<sequence length="61" mass="6752">MPHVIVKVWPGKTEDQKTRLAEAITANVMKILDYGADPVSVAIEEIAPACWNEDVYQPDIA</sequence>
<evidence type="ECO:0000313" key="3">
    <source>
        <dbReference type="EMBL" id="GHH03492.1"/>
    </source>
</evidence>
<evidence type="ECO:0000256" key="1">
    <source>
        <dbReference type="ARBA" id="ARBA00023235"/>
    </source>
</evidence>
<evidence type="ECO:0000313" key="4">
    <source>
        <dbReference type="Proteomes" id="UP000611500"/>
    </source>
</evidence>
<reference evidence="3" key="1">
    <citation type="journal article" date="2014" name="Int. J. Syst. Evol. Microbiol.">
        <title>Complete genome sequence of Corynebacterium casei LMG S-19264T (=DSM 44701T), isolated from a smear-ripened cheese.</title>
        <authorList>
            <consortium name="US DOE Joint Genome Institute (JGI-PGF)"/>
            <person name="Walter F."/>
            <person name="Albersmeier A."/>
            <person name="Kalinowski J."/>
            <person name="Ruckert C."/>
        </authorList>
    </citation>
    <scope>NUCLEOTIDE SEQUENCE</scope>
    <source>
        <strain evidence="3">CGMCC 1.7081</strain>
    </source>
</reference>
<evidence type="ECO:0000259" key="2">
    <source>
        <dbReference type="Pfam" id="PF01361"/>
    </source>
</evidence>
<dbReference type="EMBL" id="BNAP01000037">
    <property type="protein sequence ID" value="GHH03492.1"/>
    <property type="molecule type" value="Genomic_DNA"/>
</dbReference>
<dbReference type="Gene3D" id="3.30.429.10">
    <property type="entry name" value="Macrophage Migration Inhibitory Factor"/>
    <property type="match status" value="1"/>
</dbReference>
<dbReference type="Proteomes" id="UP000611500">
    <property type="component" value="Unassembled WGS sequence"/>
</dbReference>
<organism evidence="3 4">
    <name type="scientific">Pseudodonghicola xiamenensis</name>
    <dbReference type="NCBI Taxonomy" id="337702"/>
    <lineage>
        <taxon>Bacteria</taxon>
        <taxon>Pseudomonadati</taxon>
        <taxon>Pseudomonadota</taxon>
        <taxon>Alphaproteobacteria</taxon>
        <taxon>Rhodobacterales</taxon>
        <taxon>Paracoccaceae</taxon>
        <taxon>Pseudodonghicola</taxon>
    </lineage>
</organism>
<feature type="domain" description="4-oxalocrotonate tautomerase-like" evidence="2">
    <location>
        <begin position="2"/>
        <end position="51"/>
    </location>
</feature>
<gene>
    <name evidence="3" type="ORF">GCM10010961_41580</name>
</gene>
<dbReference type="AlphaFoldDB" id="A0A8J3HCK8"/>
<accession>A0A8J3HCK8</accession>
<dbReference type="InterPro" id="IPR004370">
    <property type="entry name" value="4-OT-like_dom"/>
</dbReference>
<dbReference type="Pfam" id="PF01361">
    <property type="entry name" value="Tautomerase"/>
    <property type="match status" value="1"/>
</dbReference>
<dbReference type="RefSeq" id="WP_051312650.1">
    <property type="nucleotide sequence ID" value="NZ_BNAP01000037.1"/>
</dbReference>
<keyword evidence="1" id="KW-0413">Isomerase</keyword>
<dbReference type="SUPFAM" id="SSF55331">
    <property type="entry name" value="Tautomerase/MIF"/>
    <property type="match status" value="1"/>
</dbReference>
<protein>
    <recommendedName>
        <fullName evidence="2">4-oxalocrotonate tautomerase-like domain-containing protein</fullName>
    </recommendedName>
</protein>
<dbReference type="GO" id="GO:0016853">
    <property type="term" value="F:isomerase activity"/>
    <property type="evidence" value="ECO:0007669"/>
    <property type="project" value="UniProtKB-KW"/>
</dbReference>
<reference evidence="3" key="2">
    <citation type="submission" date="2020-09" db="EMBL/GenBank/DDBJ databases">
        <authorList>
            <person name="Sun Q."/>
            <person name="Zhou Y."/>
        </authorList>
    </citation>
    <scope>NUCLEOTIDE SEQUENCE</scope>
    <source>
        <strain evidence="3">CGMCC 1.7081</strain>
    </source>
</reference>
<keyword evidence="4" id="KW-1185">Reference proteome</keyword>
<proteinExistence type="predicted"/>
<dbReference type="InterPro" id="IPR014347">
    <property type="entry name" value="Tautomerase/MIF_sf"/>
</dbReference>
<name>A0A8J3HCK8_9RHOB</name>